<comment type="caution">
    <text evidence="3">The sequence shown here is derived from an EMBL/GenBank/DDBJ whole genome shotgun (WGS) entry which is preliminary data.</text>
</comment>
<protein>
    <recommendedName>
        <fullName evidence="2">Alpha/beta hydrolase fold-3 domain-containing protein</fullName>
    </recommendedName>
</protein>
<accession>X0THL9</accession>
<dbReference type="InterPro" id="IPR013094">
    <property type="entry name" value="AB_hydrolase_3"/>
</dbReference>
<dbReference type="Pfam" id="PF07859">
    <property type="entry name" value="Abhydrolase_3"/>
    <property type="match status" value="1"/>
</dbReference>
<reference evidence="3" key="1">
    <citation type="journal article" date="2014" name="Front. Microbiol.">
        <title>High frequency of phylogenetically diverse reductive dehalogenase-homologous genes in deep subseafloor sedimentary metagenomes.</title>
        <authorList>
            <person name="Kawai M."/>
            <person name="Futagami T."/>
            <person name="Toyoda A."/>
            <person name="Takaki Y."/>
            <person name="Nishi S."/>
            <person name="Hori S."/>
            <person name="Arai W."/>
            <person name="Tsubouchi T."/>
            <person name="Morono Y."/>
            <person name="Uchiyama I."/>
            <person name="Ito T."/>
            <person name="Fujiyama A."/>
            <person name="Inagaki F."/>
            <person name="Takami H."/>
        </authorList>
    </citation>
    <scope>NUCLEOTIDE SEQUENCE</scope>
    <source>
        <strain evidence="3">Expedition CK06-06</strain>
    </source>
</reference>
<keyword evidence="1" id="KW-0378">Hydrolase</keyword>
<dbReference type="PANTHER" id="PTHR48081:SF8">
    <property type="entry name" value="ALPHA_BETA HYDROLASE FOLD-3 DOMAIN-CONTAINING PROTEIN-RELATED"/>
    <property type="match status" value="1"/>
</dbReference>
<gene>
    <name evidence="3" type="ORF">S01H1_30861</name>
</gene>
<dbReference type="Gene3D" id="3.40.50.1820">
    <property type="entry name" value="alpha/beta hydrolase"/>
    <property type="match status" value="1"/>
</dbReference>
<dbReference type="InterPro" id="IPR050300">
    <property type="entry name" value="GDXG_lipolytic_enzyme"/>
</dbReference>
<dbReference type="InterPro" id="IPR029058">
    <property type="entry name" value="AB_hydrolase_fold"/>
</dbReference>
<evidence type="ECO:0000313" key="3">
    <source>
        <dbReference type="EMBL" id="GAF86781.1"/>
    </source>
</evidence>
<evidence type="ECO:0000259" key="2">
    <source>
        <dbReference type="Pfam" id="PF07859"/>
    </source>
</evidence>
<proteinExistence type="predicted"/>
<name>X0THL9_9ZZZZ</name>
<dbReference type="AlphaFoldDB" id="X0THL9"/>
<feature type="non-terminal residue" evidence="3">
    <location>
        <position position="1"/>
    </location>
</feature>
<feature type="domain" description="Alpha/beta hydrolase fold-3" evidence="2">
    <location>
        <begin position="33"/>
        <end position="230"/>
    </location>
</feature>
<dbReference type="SUPFAM" id="SSF53474">
    <property type="entry name" value="alpha/beta-Hydrolases"/>
    <property type="match status" value="1"/>
</dbReference>
<dbReference type="EMBL" id="BARS01019017">
    <property type="protein sequence ID" value="GAF86781.1"/>
    <property type="molecule type" value="Genomic_DNA"/>
</dbReference>
<organism evidence="3">
    <name type="scientific">marine sediment metagenome</name>
    <dbReference type="NCBI Taxonomy" id="412755"/>
    <lineage>
        <taxon>unclassified sequences</taxon>
        <taxon>metagenomes</taxon>
        <taxon>ecological metagenomes</taxon>
    </lineage>
</organism>
<dbReference type="GO" id="GO:0016787">
    <property type="term" value="F:hydrolase activity"/>
    <property type="evidence" value="ECO:0007669"/>
    <property type="project" value="UniProtKB-KW"/>
</dbReference>
<evidence type="ECO:0000256" key="1">
    <source>
        <dbReference type="ARBA" id="ARBA00022801"/>
    </source>
</evidence>
<dbReference type="PANTHER" id="PTHR48081">
    <property type="entry name" value="AB HYDROLASE SUPERFAMILY PROTEIN C4A8.06C"/>
    <property type="match status" value="1"/>
</dbReference>
<sequence>SKDVSIERFKIGHISAEWISIPGANEEKVFFNLFGGGYVMGTLESRRWIPYHLSRATHLRCLNIEYRLAPEYPFPAALDDSIKSYKWLLSNGFDSKNIIICGESAGGGLTIATLLKLKVFKLPLPAAGVLMSPWADLTVSGKSLLGNQKFEPLMIEGLKSMAKSYAQKESLSNPLISPVFADLKGLPPLLIQAGGIEALVDDSISLAERAKTAGVDVKLEVFENMTHVFQNFGLELSESRKAFESVNEFIHKYI</sequence>